<protein>
    <submittedName>
        <fullName evidence="3">(spotted green pufferfish) hypothetical protein</fullName>
    </submittedName>
</protein>
<evidence type="ECO:0000256" key="1">
    <source>
        <dbReference type="SAM" id="MobiDB-lite"/>
    </source>
</evidence>
<evidence type="ECO:0000256" key="2">
    <source>
        <dbReference type="SAM" id="SignalP"/>
    </source>
</evidence>
<sequence length="102" mass="10246">MDMAGAKTLDLLVGVVLVLQCVRNVHAGITTGNDLLKGPTLNGRWGVGWYAGVSGGSGGSGLCAVTVGRAIHGRGSEAGSSPRSSMRQQGRAPALVTPGSCR</sequence>
<feature type="region of interest" description="Disordered" evidence="1">
    <location>
        <begin position="74"/>
        <end position="102"/>
    </location>
</feature>
<comment type="caution">
    <text evidence="3">The sequence shown here is derived from an EMBL/GenBank/DDBJ whole genome shotgun (WGS) entry which is preliminary data.</text>
</comment>
<organism evidence="3">
    <name type="scientific">Tetraodon nigroviridis</name>
    <name type="common">Spotted green pufferfish</name>
    <name type="synonym">Chelonodon nigroviridis</name>
    <dbReference type="NCBI Taxonomy" id="99883"/>
    <lineage>
        <taxon>Eukaryota</taxon>
        <taxon>Metazoa</taxon>
        <taxon>Chordata</taxon>
        <taxon>Craniata</taxon>
        <taxon>Vertebrata</taxon>
        <taxon>Euteleostomi</taxon>
        <taxon>Actinopterygii</taxon>
        <taxon>Neopterygii</taxon>
        <taxon>Teleostei</taxon>
        <taxon>Neoteleostei</taxon>
        <taxon>Acanthomorphata</taxon>
        <taxon>Eupercaria</taxon>
        <taxon>Tetraodontiformes</taxon>
        <taxon>Tetradontoidea</taxon>
        <taxon>Tetraodontidae</taxon>
        <taxon>Tetraodon</taxon>
    </lineage>
</organism>
<reference evidence="3" key="1">
    <citation type="journal article" date="2004" name="Nature">
        <title>Genome duplication in the teleost fish Tetraodon nigroviridis reveals the early vertebrate proto-karyotype.</title>
        <authorList>
            <person name="Jaillon O."/>
            <person name="Aury J.-M."/>
            <person name="Brunet F."/>
            <person name="Petit J.-L."/>
            <person name="Stange-Thomann N."/>
            <person name="Mauceli E."/>
            <person name="Bouneau L."/>
            <person name="Fischer C."/>
            <person name="Ozouf-Costaz C."/>
            <person name="Bernot A."/>
            <person name="Nicaud S."/>
            <person name="Jaffe D."/>
            <person name="Fisher S."/>
            <person name="Lutfalla G."/>
            <person name="Dossat C."/>
            <person name="Segurens B."/>
            <person name="Dasilva C."/>
            <person name="Salanoubat M."/>
            <person name="Levy M."/>
            <person name="Boudet N."/>
            <person name="Castellano S."/>
            <person name="Anthouard V."/>
            <person name="Jubin C."/>
            <person name="Castelli V."/>
            <person name="Katinka M."/>
            <person name="Vacherie B."/>
            <person name="Biemont C."/>
            <person name="Skalli Z."/>
            <person name="Cattolico L."/>
            <person name="Poulain J."/>
            <person name="De Berardinis V."/>
            <person name="Cruaud C."/>
            <person name="Duprat S."/>
            <person name="Brottier P."/>
            <person name="Coutanceau J.-P."/>
            <person name="Gouzy J."/>
            <person name="Parra G."/>
            <person name="Lardier G."/>
            <person name="Chapple C."/>
            <person name="McKernan K.J."/>
            <person name="McEwan P."/>
            <person name="Bosak S."/>
            <person name="Kellis M."/>
            <person name="Volff J.-N."/>
            <person name="Guigo R."/>
            <person name="Zody M.C."/>
            <person name="Mesirov J."/>
            <person name="Lindblad-Toh K."/>
            <person name="Birren B."/>
            <person name="Nusbaum C."/>
            <person name="Kahn D."/>
            <person name="Robinson-Rechavi M."/>
            <person name="Laudet V."/>
            <person name="Schachter V."/>
            <person name="Quetier F."/>
            <person name="Saurin W."/>
            <person name="Scarpelli C."/>
            <person name="Wincker P."/>
            <person name="Lander E.S."/>
            <person name="Weissenbach J."/>
            <person name="Roest Crollius H."/>
        </authorList>
    </citation>
    <scope>NUCLEOTIDE SEQUENCE [LARGE SCALE GENOMIC DNA]</scope>
</reference>
<gene>
    <name evidence="3" type="ORF">GSTENG00010741001</name>
</gene>
<accession>Q4SXP2</accession>
<dbReference type="EMBL" id="CAAE01012355">
    <property type="protein sequence ID" value="CAF94590.1"/>
    <property type="molecule type" value="Genomic_DNA"/>
</dbReference>
<proteinExistence type="predicted"/>
<keyword evidence="2" id="KW-0732">Signal</keyword>
<reference evidence="3" key="2">
    <citation type="submission" date="2004-02" db="EMBL/GenBank/DDBJ databases">
        <authorList>
            <consortium name="Genoscope"/>
            <consortium name="Whitehead Institute Centre for Genome Research"/>
        </authorList>
    </citation>
    <scope>NUCLEOTIDE SEQUENCE</scope>
</reference>
<dbReference type="AlphaFoldDB" id="Q4SXP2"/>
<evidence type="ECO:0000313" key="3">
    <source>
        <dbReference type="EMBL" id="CAF94590.1"/>
    </source>
</evidence>
<dbReference type="KEGG" id="tng:GSTEN00010741G001"/>
<feature type="signal peptide" evidence="2">
    <location>
        <begin position="1"/>
        <end position="27"/>
    </location>
</feature>
<feature type="compositionally biased region" description="Polar residues" evidence="1">
    <location>
        <begin position="78"/>
        <end position="88"/>
    </location>
</feature>
<feature type="chain" id="PRO_5004244142" evidence="2">
    <location>
        <begin position="28"/>
        <end position="102"/>
    </location>
</feature>
<name>Q4SXP2_TETNG</name>